<dbReference type="EMBL" id="CP047895">
    <property type="protein sequence ID" value="QHL90027.1"/>
    <property type="molecule type" value="Genomic_DNA"/>
</dbReference>
<dbReference type="AlphaFoldDB" id="A0A7Z2S7V5"/>
<evidence type="ECO:0000313" key="4">
    <source>
        <dbReference type="Proteomes" id="UP000464468"/>
    </source>
</evidence>
<dbReference type="Proteomes" id="UP000464468">
    <property type="component" value="Chromosome"/>
</dbReference>
<organism evidence="3 4">
    <name type="scientific">Sphingomonas changnyeongensis</name>
    <dbReference type="NCBI Taxonomy" id="2698679"/>
    <lineage>
        <taxon>Bacteria</taxon>
        <taxon>Pseudomonadati</taxon>
        <taxon>Pseudomonadota</taxon>
        <taxon>Alphaproteobacteria</taxon>
        <taxon>Sphingomonadales</taxon>
        <taxon>Sphingomonadaceae</taxon>
        <taxon>Sphingomonas</taxon>
    </lineage>
</organism>
<feature type="compositionally biased region" description="Low complexity" evidence="1">
    <location>
        <begin position="24"/>
        <end position="44"/>
    </location>
</feature>
<gene>
    <name evidence="3" type="ORF">GVO57_03270</name>
</gene>
<name>A0A7Z2S7V5_9SPHN</name>
<reference evidence="3 4" key="1">
    <citation type="submission" date="2020-01" db="EMBL/GenBank/DDBJ databases">
        <title>Sphingomonas sp. C33 whole genome sequece.</title>
        <authorList>
            <person name="Park C."/>
        </authorList>
    </citation>
    <scope>NUCLEOTIDE SEQUENCE [LARGE SCALE GENOMIC DNA]</scope>
    <source>
        <strain evidence="3 4">C33</strain>
    </source>
</reference>
<protein>
    <submittedName>
        <fullName evidence="3">Uncharacterized protein</fullName>
    </submittedName>
</protein>
<feature type="region of interest" description="Disordered" evidence="1">
    <location>
        <begin position="24"/>
        <end position="45"/>
    </location>
</feature>
<dbReference type="KEGG" id="schy:GVO57_03270"/>
<feature type="chain" id="PRO_5030822699" evidence="2">
    <location>
        <begin position="21"/>
        <end position="105"/>
    </location>
</feature>
<evidence type="ECO:0000313" key="3">
    <source>
        <dbReference type="EMBL" id="QHL90027.1"/>
    </source>
</evidence>
<keyword evidence="4" id="KW-1185">Reference proteome</keyword>
<feature type="signal peptide" evidence="2">
    <location>
        <begin position="1"/>
        <end position="20"/>
    </location>
</feature>
<dbReference type="RefSeq" id="WP_160591810.1">
    <property type="nucleotide sequence ID" value="NZ_CP047895.1"/>
</dbReference>
<evidence type="ECO:0000256" key="1">
    <source>
        <dbReference type="SAM" id="MobiDB-lite"/>
    </source>
</evidence>
<proteinExistence type="predicted"/>
<accession>A0A7Z2S7V5</accession>
<keyword evidence="2" id="KW-0732">Signal</keyword>
<sequence>MAIRSDLIAIAAALSAPFGAAPAAAQPATAAPASPQPQPGAASADEAALIARHADLVRRTGPVLELRTDRGGKGWKAAIARPCPTAAWSIRSTGSGRLSACSASG</sequence>
<evidence type="ECO:0000256" key="2">
    <source>
        <dbReference type="SAM" id="SignalP"/>
    </source>
</evidence>